<protein>
    <recommendedName>
        <fullName evidence="4">Rod shape-determining protein MreD</fullName>
    </recommendedName>
</protein>
<evidence type="ECO:0000313" key="3">
    <source>
        <dbReference type="Proteomes" id="UP001200430"/>
    </source>
</evidence>
<reference evidence="2 3" key="1">
    <citation type="submission" date="2022-01" db="EMBL/GenBank/DDBJ databases">
        <title>Dethiosulfovibrio faecalis sp. nov., a novel proteolytic, non-sulfur-reducing bacterium isolated from a marine aquaculture solid waste bioreactor.</title>
        <authorList>
            <person name="Grabowski S."/>
            <person name="Apolinario E."/>
            <person name="Schneider N."/>
            <person name="Marshall C.W."/>
            <person name="Sowers K.R."/>
        </authorList>
    </citation>
    <scope>NUCLEOTIDE SEQUENCE [LARGE SCALE GENOMIC DNA]</scope>
    <source>
        <strain evidence="2 3">DSM 12537</strain>
    </source>
</reference>
<evidence type="ECO:0000256" key="1">
    <source>
        <dbReference type="SAM" id="Phobius"/>
    </source>
</evidence>
<evidence type="ECO:0000313" key="2">
    <source>
        <dbReference type="EMBL" id="MCF4141446.1"/>
    </source>
</evidence>
<organism evidence="2 3">
    <name type="scientific">Dethiosulfovibrio marinus</name>
    <dbReference type="NCBI Taxonomy" id="133532"/>
    <lineage>
        <taxon>Bacteria</taxon>
        <taxon>Thermotogati</taxon>
        <taxon>Synergistota</taxon>
        <taxon>Synergistia</taxon>
        <taxon>Synergistales</taxon>
        <taxon>Dethiosulfovibrionaceae</taxon>
        <taxon>Dethiosulfovibrio</taxon>
    </lineage>
</organism>
<accession>A0ABS9ELP9</accession>
<proteinExistence type="predicted"/>
<comment type="caution">
    <text evidence="2">The sequence shown here is derived from an EMBL/GenBank/DDBJ whole genome shotgun (WGS) entry which is preliminary data.</text>
</comment>
<dbReference type="RefSeq" id="WP_236097879.1">
    <property type="nucleotide sequence ID" value="NZ_JAKGUD010000001.1"/>
</dbReference>
<feature type="transmembrane region" description="Helical" evidence="1">
    <location>
        <begin position="70"/>
        <end position="87"/>
    </location>
</feature>
<dbReference type="Proteomes" id="UP001200430">
    <property type="component" value="Unassembled WGS sequence"/>
</dbReference>
<gene>
    <name evidence="2" type="ORF">L2W38_01265</name>
</gene>
<sequence>MTVALIFAWCLQDFLQALFLGWTNSPDIFLMTLLTVGLIDETAEHSYIWIAFIGGLLIDLRWTGVPGMHGALFCAAYMISSLFWSFIPKEGRVPYIFLSFVAVNSSLVALFRWVLSKAGLPIGTASFGAWVLLTVPFILISWLYYCWFYRRENV</sequence>
<keyword evidence="1" id="KW-0472">Membrane</keyword>
<keyword evidence="1" id="KW-1133">Transmembrane helix</keyword>
<keyword evidence="3" id="KW-1185">Reference proteome</keyword>
<name>A0ABS9ELP9_9BACT</name>
<feature type="transmembrane region" description="Helical" evidence="1">
    <location>
        <begin position="127"/>
        <end position="145"/>
    </location>
</feature>
<feature type="transmembrane region" description="Helical" evidence="1">
    <location>
        <begin position="93"/>
        <end position="115"/>
    </location>
</feature>
<dbReference type="EMBL" id="JAKGUD010000001">
    <property type="protein sequence ID" value="MCF4141446.1"/>
    <property type="molecule type" value="Genomic_DNA"/>
</dbReference>
<evidence type="ECO:0008006" key="4">
    <source>
        <dbReference type="Google" id="ProtNLM"/>
    </source>
</evidence>
<keyword evidence="1" id="KW-0812">Transmembrane</keyword>